<feature type="non-terminal residue" evidence="1">
    <location>
        <position position="1"/>
    </location>
</feature>
<evidence type="ECO:0000313" key="2">
    <source>
        <dbReference type="Proteomes" id="UP000027920"/>
    </source>
</evidence>
<comment type="caution">
    <text evidence="1">The sequence shown here is derived from an EMBL/GenBank/DDBJ whole genome shotgun (WGS) entry which is preliminary data.</text>
</comment>
<name>A0A072Q685_9EURO</name>
<proteinExistence type="predicted"/>
<dbReference type="HOGENOM" id="CLU_2365226_0_0_1"/>
<dbReference type="VEuPathDB" id="FungiDB:A1O9_01413"/>
<gene>
    <name evidence="1" type="ORF">A1O9_01413</name>
</gene>
<dbReference type="EMBL" id="AMGV01000001">
    <property type="protein sequence ID" value="KEF63435.1"/>
    <property type="molecule type" value="Genomic_DNA"/>
</dbReference>
<reference evidence="1 2" key="1">
    <citation type="submission" date="2013-03" db="EMBL/GenBank/DDBJ databases">
        <title>The Genome Sequence of Exophiala aquamarina CBS 119918.</title>
        <authorList>
            <consortium name="The Broad Institute Genomics Platform"/>
            <person name="Cuomo C."/>
            <person name="de Hoog S."/>
            <person name="Gorbushina A."/>
            <person name="Walker B."/>
            <person name="Young S.K."/>
            <person name="Zeng Q."/>
            <person name="Gargeya S."/>
            <person name="Fitzgerald M."/>
            <person name="Haas B."/>
            <person name="Abouelleil A."/>
            <person name="Allen A.W."/>
            <person name="Alvarado L."/>
            <person name="Arachchi H.M."/>
            <person name="Berlin A.M."/>
            <person name="Chapman S.B."/>
            <person name="Gainer-Dewar J."/>
            <person name="Goldberg J."/>
            <person name="Griggs A."/>
            <person name="Gujja S."/>
            <person name="Hansen M."/>
            <person name="Howarth C."/>
            <person name="Imamovic A."/>
            <person name="Ireland A."/>
            <person name="Larimer J."/>
            <person name="McCowan C."/>
            <person name="Murphy C."/>
            <person name="Pearson M."/>
            <person name="Poon T.W."/>
            <person name="Priest M."/>
            <person name="Roberts A."/>
            <person name="Saif S."/>
            <person name="Shea T."/>
            <person name="Sisk P."/>
            <person name="Sykes S."/>
            <person name="Wortman J."/>
            <person name="Nusbaum C."/>
            <person name="Birren B."/>
        </authorList>
    </citation>
    <scope>NUCLEOTIDE SEQUENCE [LARGE SCALE GENOMIC DNA]</scope>
    <source>
        <strain evidence="1 2">CBS 119918</strain>
    </source>
</reference>
<dbReference type="GeneID" id="25276359"/>
<dbReference type="AlphaFoldDB" id="A0A072Q685"/>
<dbReference type="RefSeq" id="XP_013266025.1">
    <property type="nucleotide sequence ID" value="XM_013410571.1"/>
</dbReference>
<dbReference type="Proteomes" id="UP000027920">
    <property type="component" value="Unassembled WGS sequence"/>
</dbReference>
<protein>
    <submittedName>
        <fullName evidence="1">Uncharacterized protein</fullName>
    </submittedName>
</protein>
<evidence type="ECO:0000313" key="1">
    <source>
        <dbReference type="EMBL" id="KEF63435.1"/>
    </source>
</evidence>
<keyword evidence="2" id="KW-1185">Reference proteome</keyword>
<accession>A0A072Q685</accession>
<sequence>AYRSKNDELTVNGATLYRELNAAEELTEAAHGRAEEPEGRNRNLAEQNSFLLRNLGQAHERSVLWKQVPPCMIRQLTLQAIRGTWRSTNWIRTKME</sequence>
<organism evidence="1 2">
    <name type="scientific">Exophiala aquamarina CBS 119918</name>
    <dbReference type="NCBI Taxonomy" id="1182545"/>
    <lineage>
        <taxon>Eukaryota</taxon>
        <taxon>Fungi</taxon>
        <taxon>Dikarya</taxon>
        <taxon>Ascomycota</taxon>
        <taxon>Pezizomycotina</taxon>
        <taxon>Eurotiomycetes</taxon>
        <taxon>Chaetothyriomycetidae</taxon>
        <taxon>Chaetothyriales</taxon>
        <taxon>Herpotrichiellaceae</taxon>
        <taxon>Exophiala</taxon>
    </lineage>
</organism>